<keyword evidence="3 6" id="KW-0812">Transmembrane</keyword>
<accession>A0A1R0IH12</accession>
<evidence type="ECO:0000256" key="3">
    <source>
        <dbReference type="ARBA" id="ARBA00022692"/>
    </source>
</evidence>
<evidence type="ECO:0000313" key="8">
    <source>
        <dbReference type="Proteomes" id="UP000242705"/>
    </source>
</evidence>
<name>A0A1R0IH12_SULTH</name>
<organism evidence="7 8">
    <name type="scientific">Sulfobacillus thermosulfidooxidans</name>
    <dbReference type="NCBI Taxonomy" id="28034"/>
    <lineage>
        <taxon>Bacteria</taxon>
        <taxon>Bacillati</taxon>
        <taxon>Bacillota</taxon>
        <taxon>Clostridia</taxon>
        <taxon>Eubacteriales</taxon>
        <taxon>Clostridiales Family XVII. Incertae Sedis</taxon>
        <taxon>Sulfobacillus</taxon>
    </lineage>
</organism>
<evidence type="ECO:0000256" key="6">
    <source>
        <dbReference type="SAM" id="Phobius"/>
    </source>
</evidence>
<comment type="similarity">
    <text evidence="2">Belongs to the UPF0382 family.</text>
</comment>
<proteinExistence type="inferred from homology"/>
<dbReference type="AlphaFoldDB" id="A0A1R0IH12"/>
<feature type="transmembrane region" description="Helical" evidence="6">
    <location>
        <begin position="71"/>
        <end position="92"/>
    </location>
</feature>
<comment type="subcellular location">
    <subcellularLocation>
        <location evidence="1">Membrane</location>
        <topology evidence="1">Multi-pass membrane protein</topology>
    </subcellularLocation>
</comment>
<feature type="transmembrane region" description="Helical" evidence="6">
    <location>
        <begin position="104"/>
        <end position="123"/>
    </location>
</feature>
<comment type="caution">
    <text evidence="7">The sequence shown here is derived from an EMBL/GenBank/DDBJ whole genome shotgun (WGS) entry which is preliminary data.</text>
</comment>
<dbReference type="PANTHER" id="PTHR43461:SF1">
    <property type="entry name" value="TRANSMEMBRANE PROTEIN 256"/>
    <property type="match status" value="1"/>
</dbReference>
<feature type="transmembrane region" description="Helical" evidence="6">
    <location>
        <begin position="47"/>
        <end position="64"/>
    </location>
</feature>
<dbReference type="PANTHER" id="PTHR43461">
    <property type="entry name" value="TRANSMEMBRANE PROTEIN 256"/>
    <property type="match status" value="1"/>
</dbReference>
<dbReference type="EMBL" id="PXYX01000012">
    <property type="protein sequence ID" value="PSR27481.1"/>
    <property type="molecule type" value="Genomic_DNA"/>
</dbReference>
<sequence>MVSIFLVLGSVMALLSVALGAFGAHALKNRLDSTRLANYQTGVQYQMYHAGGLIVTGLLSHIIAQSTLLTWAGWLFLAGIVLFSGSLYILSISGQKRWGMVTPFGGLAFIIAWAFLAVVASHIV</sequence>
<evidence type="ECO:0000313" key="7">
    <source>
        <dbReference type="EMBL" id="PSR27481.1"/>
    </source>
</evidence>
<evidence type="ECO:0000256" key="2">
    <source>
        <dbReference type="ARBA" id="ARBA00009694"/>
    </source>
</evidence>
<keyword evidence="5 6" id="KW-0472">Membrane</keyword>
<gene>
    <name evidence="7" type="ORF">C7B47_07925</name>
</gene>
<reference evidence="7 8" key="1">
    <citation type="journal article" date="2014" name="BMC Genomics">
        <title>Comparison of environmental and isolate Sulfobacillus genomes reveals diverse carbon, sulfur, nitrogen, and hydrogen metabolisms.</title>
        <authorList>
            <person name="Justice N.B."/>
            <person name="Norman A."/>
            <person name="Brown C.T."/>
            <person name="Singh A."/>
            <person name="Thomas B.C."/>
            <person name="Banfield J.F."/>
        </authorList>
    </citation>
    <scope>NUCLEOTIDE SEQUENCE [LARGE SCALE GENOMIC DNA]</scope>
    <source>
        <strain evidence="7">AMDSBA5</strain>
    </source>
</reference>
<evidence type="ECO:0000256" key="1">
    <source>
        <dbReference type="ARBA" id="ARBA00004141"/>
    </source>
</evidence>
<dbReference type="Proteomes" id="UP000242705">
    <property type="component" value="Unassembled WGS sequence"/>
</dbReference>
<dbReference type="RefSeq" id="WP_020373168.1">
    <property type="nucleotide sequence ID" value="NZ_MDZD01000001.1"/>
</dbReference>
<evidence type="ECO:0000256" key="4">
    <source>
        <dbReference type="ARBA" id="ARBA00022989"/>
    </source>
</evidence>
<protein>
    <submittedName>
        <fullName evidence="7">DUF423 domain-containing protein</fullName>
    </submittedName>
</protein>
<dbReference type="InterPro" id="IPR006696">
    <property type="entry name" value="DUF423"/>
</dbReference>
<evidence type="ECO:0000256" key="5">
    <source>
        <dbReference type="ARBA" id="ARBA00023136"/>
    </source>
</evidence>
<dbReference type="GO" id="GO:0005886">
    <property type="term" value="C:plasma membrane"/>
    <property type="evidence" value="ECO:0007669"/>
    <property type="project" value="TreeGrafter"/>
</dbReference>
<dbReference type="Pfam" id="PF04241">
    <property type="entry name" value="DUF423"/>
    <property type="match status" value="1"/>
</dbReference>
<keyword evidence="4 6" id="KW-1133">Transmembrane helix</keyword>